<keyword evidence="3" id="KW-1185">Reference proteome</keyword>
<dbReference type="Proteomes" id="UP000618754">
    <property type="component" value="Unassembled WGS sequence"/>
</dbReference>
<feature type="domain" description="KilA-N DNA-binding" evidence="1">
    <location>
        <begin position="14"/>
        <end position="100"/>
    </location>
</feature>
<dbReference type="RefSeq" id="WP_191174455.1">
    <property type="nucleotide sequence ID" value="NZ_JACWMW010000001.1"/>
</dbReference>
<sequence>MQKETIITDEIISSKIYIVRGQKVMLDQDLAELYQVETKHLKRQVRRNIERFPGEDFMFELSPEEFQISRSQIGTLKQGQNFKYAPMAFTELGISMLSSVLNSPAAIQVNMRIFVHVRQILTDTTEIRLEIQKIRNELFNHGKNMEIVFAYLDELSNKIESQQSVVNYRKRIGFKPDE</sequence>
<reference evidence="2 3" key="1">
    <citation type="submission" date="2020-09" db="EMBL/GenBank/DDBJ databases">
        <title>Novel species of Mucilaginibacter isolated from a glacier on the Tibetan Plateau.</title>
        <authorList>
            <person name="Liu Q."/>
            <person name="Xin Y.-H."/>
        </authorList>
    </citation>
    <scope>NUCLEOTIDE SEQUENCE [LARGE SCALE GENOMIC DNA]</scope>
    <source>
        <strain evidence="2 3">CGMCC 1.13878</strain>
    </source>
</reference>
<organism evidence="2 3">
    <name type="scientific">Mucilaginibacter rigui</name>
    <dbReference type="NCBI Taxonomy" id="534635"/>
    <lineage>
        <taxon>Bacteria</taxon>
        <taxon>Pseudomonadati</taxon>
        <taxon>Bacteroidota</taxon>
        <taxon>Sphingobacteriia</taxon>
        <taxon>Sphingobacteriales</taxon>
        <taxon>Sphingobacteriaceae</taxon>
        <taxon>Mucilaginibacter</taxon>
    </lineage>
</organism>
<gene>
    <name evidence="2" type="ORF">IDJ75_04825</name>
</gene>
<evidence type="ECO:0000313" key="2">
    <source>
        <dbReference type="EMBL" id="MBD1384593.1"/>
    </source>
</evidence>
<dbReference type="InterPro" id="IPR018873">
    <property type="entry name" value="KilA-N_DNA-bd_domain"/>
</dbReference>
<dbReference type="Pfam" id="PF10543">
    <property type="entry name" value="ORF6N"/>
    <property type="match status" value="1"/>
</dbReference>
<proteinExistence type="predicted"/>
<dbReference type="EMBL" id="JACWMW010000001">
    <property type="protein sequence ID" value="MBD1384593.1"/>
    <property type="molecule type" value="Genomic_DNA"/>
</dbReference>
<comment type="caution">
    <text evidence="2">The sequence shown here is derived from an EMBL/GenBank/DDBJ whole genome shotgun (WGS) entry which is preliminary data.</text>
</comment>
<accession>A0ABR7X1X9</accession>
<name>A0ABR7X1X9_9SPHI</name>
<evidence type="ECO:0000259" key="1">
    <source>
        <dbReference type="Pfam" id="PF10543"/>
    </source>
</evidence>
<protein>
    <submittedName>
        <fullName evidence="2">ORF6N domain-containing protein</fullName>
    </submittedName>
</protein>
<evidence type="ECO:0000313" key="3">
    <source>
        <dbReference type="Proteomes" id="UP000618754"/>
    </source>
</evidence>